<dbReference type="RefSeq" id="XP_001890691.1">
    <property type="nucleotide sequence ID" value="XM_001890656.1"/>
</dbReference>
<dbReference type="EMBL" id="DS547224">
    <property type="protein sequence ID" value="EDQ98659.1"/>
    <property type="molecule type" value="Genomic_DNA"/>
</dbReference>
<gene>
    <name evidence="1" type="ORF">LACBIDRAFT_335766</name>
</gene>
<dbReference type="HOGENOM" id="CLU_1142759_0_0_1"/>
<dbReference type="Proteomes" id="UP000001194">
    <property type="component" value="Unassembled WGS sequence"/>
</dbReference>
<proteinExistence type="predicted"/>
<keyword evidence="2" id="KW-1185">Reference proteome</keyword>
<protein>
    <submittedName>
        <fullName evidence="1">Predicted protein</fullName>
    </submittedName>
</protein>
<sequence length="243" mass="27463">MERKTTRIIDCFPCGLNVEALNCCNERQEIILLKDYDENEKRVDGAPLTAFSRTIERLIDTKQKNESTERTRVVMNKGDSHFIGLPLVVRATVRILWGGHPRWWDGVIVPMTDVFVVPNTKRKRVYVNVGHVNVDINSGASKLESRLRSMSHYLWSRHIRPMAMSLVSAGGSPGGDLVKSKITTAWSTIRQEELKYNQVVSTLHALRVDIFAQRETRDSESINDTPALCCALYIGSARKKAPP</sequence>
<reference evidence="1 2" key="1">
    <citation type="journal article" date="2008" name="Nature">
        <title>The genome of Laccaria bicolor provides insights into mycorrhizal symbiosis.</title>
        <authorList>
            <person name="Martin F."/>
            <person name="Aerts A."/>
            <person name="Ahren D."/>
            <person name="Brun A."/>
            <person name="Danchin E.G.J."/>
            <person name="Duchaussoy F."/>
            <person name="Gibon J."/>
            <person name="Kohler A."/>
            <person name="Lindquist E."/>
            <person name="Pereda V."/>
            <person name="Salamov A."/>
            <person name="Shapiro H.J."/>
            <person name="Wuyts J."/>
            <person name="Blaudez D."/>
            <person name="Buee M."/>
            <person name="Brokstein P."/>
            <person name="Canbaeck B."/>
            <person name="Cohen D."/>
            <person name="Courty P.E."/>
            <person name="Coutinho P.M."/>
            <person name="Delaruelle C."/>
            <person name="Detter J.C."/>
            <person name="Deveau A."/>
            <person name="DiFazio S."/>
            <person name="Duplessis S."/>
            <person name="Fraissinet-Tachet L."/>
            <person name="Lucic E."/>
            <person name="Frey-Klett P."/>
            <person name="Fourrey C."/>
            <person name="Feussner I."/>
            <person name="Gay G."/>
            <person name="Grimwood J."/>
            <person name="Hoegger P.J."/>
            <person name="Jain P."/>
            <person name="Kilaru S."/>
            <person name="Labbe J."/>
            <person name="Lin Y.C."/>
            <person name="Legue V."/>
            <person name="Le Tacon F."/>
            <person name="Marmeisse R."/>
            <person name="Melayah D."/>
            <person name="Montanini B."/>
            <person name="Muratet M."/>
            <person name="Nehls U."/>
            <person name="Niculita-Hirzel H."/>
            <person name="Oudot-Le Secq M.P."/>
            <person name="Peter M."/>
            <person name="Quesneville H."/>
            <person name="Rajashekar B."/>
            <person name="Reich M."/>
            <person name="Rouhier N."/>
            <person name="Schmutz J."/>
            <person name="Yin T."/>
            <person name="Chalot M."/>
            <person name="Henrissat B."/>
            <person name="Kuees U."/>
            <person name="Lucas S."/>
            <person name="Van de Peer Y."/>
            <person name="Podila G.K."/>
            <person name="Polle A."/>
            <person name="Pukkila P.J."/>
            <person name="Richardson P.M."/>
            <person name="Rouze P."/>
            <person name="Sanders I.R."/>
            <person name="Stajich J.E."/>
            <person name="Tunlid A."/>
            <person name="Tuskan G."/>
            <person name="Grigoriev I.V."/>
        </authorList>
    </citation>
    <scope>NUCLEOTIDE SEQUENCE [LARGE SCALE GENOMIC DNA]</scope>
    <source>
        <strain evidence="2">S238N-H82 / ATCC MYA-4686</strain>
    </source>
</reference>
<dbReference type="AlphaFoldDB" id="B0E3C2"/>
<dbReference type="InParanoid" id="B0E3C2"/>
<name>B0E3C2_LACBS</name>
<organism evidence="2">
    <name type="scientific">Laccaria bicolor (strain S238N-H82 / ATCC MYA-4686)</name>
    <name type="common">Bicoloured deceiver</name>
    <name type="synonym">Laccaria laccata var. bicolor</name>
    <dbReference type="NCBI Taxonomy" id="486041"/>
    <lineage>
        <taxon>Eukaryota</taxon>
        <taxon>Fungi</taxon>
        <taxon>Dikarya</taxon>
        <taxon>Basidiomycota</taxon>
        <taxon>Agaricomycotina</taxon>
        <taxon>Agaricomycetes</taxon>
        <taxon>Agaricomycetidae</taxon>
        <taxon>Agaricales</taxon>
        <taxon>Agaricineae</taxon>
        <taxon>Hydnangiaceae</taxon>
        <taxon>Laccaria</taxon>
    </lineage>
</organism>
<evidence type="ECO:0000313" key="2">
    <source>
        <dbReference type="Proteomes" id="UP000001194"/>
    </source>
</evidence>
<accession>B0E3C2</accession>
<dbReference type="KEGG" id="lbc:LACBIDRAFT_335766"/>
<evidence type="ECO:0000313" key="1">
    <source>
        <dbReference type="EMBL" id="EDQ98659.1"/>
    </source>
</evidence>
<dbReference type="GeneID" id="6086347"/>